<evidence type="ECO:0000256" key="4">
    <source>
        <dbReference type="ARBA" id="ARBA00022833"/>
    </source>
</evidence>
<dbReference type="InterPro" id="IPR029035">
    <property type="entry name" value="DHS-like_NAD/FAD-binding_dom"/>
</dbReference>
<organism evidence="8 9">
    <name type="scientific">Strongyloides stercoralis</name>
    <name type="common">Threadworm</name>
    <dbReference type="NCBI Taxonomy" id="6248"/>
    <lineage>
        <taxon>Eukaryota</taxon>
        <taxon>Metazoa</taxon>
        <taxon>Ecdysozoa</taxon>
        <taxon>Nematoda</taxon>
        <taxon>Chromadorea</taxon>
        <taxon>Rhabditida</taxon>
        <taxon>Tylenchina</taxon>
        <taxon>Panagrolaimomorpha</taxon>
        <taxon>Strongyloidoidea</taxon>
        <taxon>Strongyloididae</taxon>
        <taxon>Strongyloides</taxon>
    </lineage>
</organism>
<evidence type="ECO:0000313" key="9">
    <source>
        <dbReference type="WBParaSite" id="TCONS_00016630.p1"/>
    </source>
</evidence>
<dbReference type="PANTHER" id="PTHR11085:SF9">
    <property type="entry name" value="NAD-DEPENDENT PROTEIN DEACETYLASE SIRTUIN-1"/>
    <property type="match status" value="1"/>
</dbReference>
<feature type="domain" description="Deacetylase sirtuin-type" evidence="7">
    <location>
        <begin position="455"/>
        <end position="730"/>
    </location>
</feature>
<proteinExistence type="predicted"/>
<keyword evidence="8" id="KW-1185">Reference proteome</keyword>
<dbReference type="InterPro" id="IPR026590">
    <property type="entry name" value="Ssirtuin_cat_dom"/>
</dbReference>
<dbReference type="Gene3D" id="3.30.1600.10">
    <property type="entry name" value="SIR2/SIRT2 'Small Domain"/>
    <property type="match status" value="1"/>
</dbReference>
<reference evidence="9" key="1">
    <citation type="submission" date="2024-02" db="UniProtKB">
        <authorList>
            <consortium name="WormBaseParasite"/>
        </authorList>
    </citation>
    <scope>IDENTIFICATION</scope>
</reference>
<dbReference type="Gene3D" id="3.40.50.1220">
    <property type="entry name" value="TPP-binding domain"/>
    <property type="match status" value="1"/>
</dbReference>
<keyword evidence="5" id="KW-0520">NAD</keyword>
<name>A0AAF5DSC9_STRER</name>
<evidence type="ECO:0000256" key="3">
    <source>
        <dbReference type="ARBA" id="ARBA00022723"/>
    </source>
</evidence>
<evidence type="ECO:0000256" key="5">
    <source>
        <dbReference type="ARBA" id="ARBA00023027"/>
    </source>
</evidence>
<feature type="binding site" evidence="6">
    <location>
        <position position="620"/>
    </location>
    <ligand>
        <name>Zn(2+)</name>
        <dbReference type="ChEBI" id="CHEBI:29105"/>
    </ligand>
</feature>
<accession>A0AAF5DSC9</accession>
<comment type="cofactor">
    <cofactor evidence="1">
        <name>Zn(2+)</name>
        <dbReference type="ChEBI" id="CHEBI:29105"/>
    </cofactor>
</comment>
<dbReference type="GO" id="GO:0046872">
    <property type="term" value="F:metal ion binding"/>
    <property type="evidence" value="ECO:0007669"/>
    <property type="project" value="UniProtKB-KW"/>
</dbReference>
<dbReference type="SUPFAM" id="SSF52467">
    <property type="entry name" value="DHS-like NAD/FAD-binding domain"/>
    <property type="match status" value="1"/>
</dbReference>
<dbReference type="InterPro" id="IPR050134">
    <property type="entry name" value="NAD-dep_sirtuin_deacylases"/>
</dbReference>
<protein>
    <submittedName>
        <fullName evidence="9">Deacetylase sirtuin-type domain-containing protein</fullName>
    </submittedName>
</protein>
<dbReference type="Pfam" id="PF02146">
    <property type="entry name" value="SIR2"/>
    <property type="match status" value="1"/>
</dbReference>
<dbReference type="GO" id="GO:0070403">
    <property type="term" value="F:NAD+ binding"/>
    <property type="evidence" value="ECO:0007669"/>
    <property type="project" value="InterPro"/>
</dbReference>
<evidence type="ECO:0000256" key="6">
    <source>
        <dbReference type="PROSITE-ProRule" id="PRU00236"/>
    </source>
</evidence>
<keyword evidence="4 6" id="KW-0862">Zinc</keyword>
<dbReference type="PANTHER" id="PTHR11085">
    <property type="entry name" value="NAD-DEPENDENT PROTEIN DEACYLASE SIRTUIN-5, MITOCHONDRIAL-RELATED"/>
    <property type="match status" value="1"/>
</dbReference>
<dbReference type="PROSITE" id="PS50305">
    <property type="entry name" value="SIRTUIN"/>
    <property type="match status" value="1"/>
</dbReference>
<dbReference type="Proteomes" id="UP000035681">
    <property type="component" value="Unplaced"/>
</dbReference>
<dbReference type="InterPro" id="IPR026591">
    <property type="entry name" value="Sirtuin_cat_small_dom_sf"/>
</dbReference>
<comment type="caution">
    <text evidence="6">Lacks conserved residue(s) required for the propagation of feature annotation.</text>
</comment>
<dbReference type="GO" id="GO:0017136">
    <property type="term" value="F:histone deacetylase activity, NAD-dependent"/>
    <property type="evidence" value="ECO:0007669"/>
    <property type="project" value="TreeGrafter"/>
</dbReference>
<feature type="binding site" evidence="6">
    <location>
        <position position="594"/>
    </location>
    <ligand>
        <name>Zn(2+)</name>
        <dbReference type="ChEBI" id="CHEBI:29105"/>
    </ligand>
</feature>
<evidence type="ECO:0000256" key="1">
    <source>
        <dbReference type="ARBA" id="ARBA00001947"/>
    </source>
</evidence>
<evidence type="ECO:0000256" key="2">
    <source>
        <dbReference type="ARBA" id="ARBA00022679"/>
    </source>
</evidence>
<evidence type="ECO:0000259" key="7">
    <source>
        <dbReference type="PROSITE" id="PS50305"/>
    </source>
</evidence>
<feature type="binding site" evidence="6">
    <location>
        <position position="591"/>
    </location>
    <ligand>
        <name>Zn(2+)</name>
        <dbReference type="ChEBI" id="CHEBI:29105"/>
    </ligand>
</feature>
<sequence length="881" mass="104459">MPFYRSNRILRRNRKNRHGRTYRPIRFIRQIPITNLKFPNPIPNDYNFIVDPLFNEEEDYLQYQYDDINMQSIKNDFFDDNDTFRKKKLHKTGSLPSLNIFNEMIEIYEKKYQSEYIDSREESPLYHYPSKNDSTFLSKMDKKKVKRSHSLVDLRYYFIMSPETIETVALLRKFESACKIEKVLYNLNFCNFRQLINKAQQLGYLTPNIIRHLTNNNIYKIIKKQEIVANKISKFNWILYYNIHKKKNQFFNNINGRLSYKNEFNRHDSYNLSDINDYEEENEEFVDDNFFNEEEEYENIEKIKEEKNDREKIIIVRKENIDNVKFRNDEKNKNGVNNKSRIDETININNDYNEIKKNVNNKNANEKNYSNLNVNYNNINFQTNVLINKVQDDEPVFFDDDNSNYQKTEVLNAIVEINNSNNNEKIGNSKEIDKENIKSTINQNVINRTKEKSKNVHIIHNFEEVIEIIKKSNKIVVLNGYQTISNSKVPHWKVNRDLLRKIINKYKLNSYKDIFDIEYYKKNPFPLHEYANSFEYWSYELSNSLKFIKSLSESGKLLRCYSENIDGMEYLARIPIHQFCAVNGSIACFICKICGRHFPWNSAPIANVGYGLNLKYCELCMAVVVPCILFEKDIKSITSKYYTLEHDSLQADLLLILGTSLDISPFNLIPKLFPLVPKIMITKSFNVNTSFIPDFTCLGDPDDIVKIIDGTHCIPKTLEKDILIKRIITKSKSKIVKLLNFNSKLNFIYYKDLMRNPAKTIALMLCYNIGSYMTSEEKIYINNRFCLFNSGEAYYLKNHSFSNKFIISPMQLRSIIPDKIYREIIRESFTSPNIVNLLNSNQLKSYEIIIDNMNQLMTTIRNVLEYIRRIKLTHQQEVLSY</sequence>
<feature type="binding site" evidence="6">
    <location>
        <position position="617"/>
    </location>
    <ligand>
        <name>Zn(2+)</name>
        <dbReference type="ChEBI" id="CHEBI:29105"/>
    </ligand>
</feature>
<evidence type="ECO:0000313" key="8">
    <source>
        <dbReference type="Proteomes" id="UP000035681"/>
    </source>
</evidence>
<dbReference type="WBParaSite" id="TCONS_00016630.p1">
    <property type="protein sequence ID" value="TCONS_00016630.p1"/>
    <property type="gene ID" value="XLOC_011261"/>
</dbReference>
<dbReference type="AlphaFoldDB" id="A0AAF5DSC9"/>
<keyword evidence="2" id="KW-0808">Transferase</keyword>
<dbReference type="InterPro" id="IPR003000">
    <property type="entry name" value="Sirtuin"/>
</dbReference>
<dbReference type="GO" id="GO:0005634">
    <property type="term" value="C:nucleus"/>
    <property type="evidence" value="ECO:0007669"/>
    <property type="project" value="TreeGrafter"/>
</dbReference>
<keyword evidence="3 6" id="KW-0479">Metal-binding</keyword>